<feature type="compositionally biased region" description="Polar residues" evidence="1">
    <location>
        <begin position="188"/>
        <end position="206"/>
    </location>
</feature>
<organism evidence="2 3">
    <name type="scientific">Cryptosporidium canis</name>
    <dbReference type="NCBI Taxonomy" id="195482"/>
    <lineage>
        <taxon>Eukaryota</taxon>
        <taxon>Sar</taxon>
        <taxon>Alveolata</taxon>
        <taxon>Apicomplexa</taxon>
        <taxon>Conoidasida</taxon>
        <taxon>Coccidia</taxon>
        <taxon>Eucoccidiorida</taxon>
        <taxon>Eimeriorina</taxon>
        <taxon>Cryptosporidiidae</taxon>
        <taxon>Cryptosporidium</taxon>
    </lineage>
</organism>
<accession>A0ABQ8P934</accession>
<feature type="compositionally biased region" description="Basic and acidic residues" evidence="1">
    <location>
        <begin position="2074"/>
        <end position="2089"/>
    </location>
</feature>
<feature type="region of interest" description="Disordered" evidence="1">
    <location>
        <begin position="1777"/>
        <end position="1865"/>
    </location>
</feature>
<feature type="compositionally biased region" description="Basic and acidic residues" evidence="1">
    <location>
        <begin position="689"/>
        <end position="706"/>
    </location>
</feature>
<evidence type="ECO:0000313" key="2">
    <source>
        <dbReference type="EMBL" id="KAJ1610451.1"/>
    </source>
</evidence>
<feature type="region of interest" description="Disordered" evidence="1">
    <location>
        <begin position="1711"/>
        <end position="1740"/>
    </location>
</feature>
<feature type="compositionally biased region" description="Low complexity" evidence="1">
    <location>
        <begin position="149"/>
        <end position="164"/>
    </location>
</feature>
<feature type="compositionally biased region" description="Polar residues" evidence="1">
    <location>
        <begin position="2586"/>
        <end position="2601"/>
    </location>
</feature>
<feature type="region of interest" description="Disordered" evidence="1">
    <location>
        <begin position="1928"/>
        <end position="2640"/>
    </location>
</feature>
<feature type="region of interest" description="Disordered" evidence="1">
    <location>
        <begin position="39"/>
        <end position="61"/>
    </location>
</feature>
<feature type="compositionally biased region" description="Low complexity" evidence="1">
    <location>
        <begin position="2602"/>
        <end position="2616"/>
    </location>
</feature>
<feature type="compositionally biased region" description="Basic and acidic residues" evidence="1">
    <location>
        <begin position="886"/>
        <end position="895"/>
    </location>
</feature>
<keyword evidence="3" id="KW-1185">Reference proteome</keyword>
<protein>
    <submittedName>
        <fullName evidence="2">Coiled coil-containing protein</fullName>
    </submittedName>
</protein>
<comment type="caution">
    <text evidence="2">The sequence shown here is derived from an EMBL/GenBank/DDBJ whole genome shotgun (WGS) entry which is preliminary data.</text>
</comment>
<evidence type="ECO:0000256" key="1">
    <source>
        <dbReference type="SAM" id="MobiDB-lite"/>
    </source>
</evidence>
<feature type="region of interest" description="Disordered" evidence="1">
    <location>
        <begin position="1879"/>
        <end position="1899"/>
    </location>
</feature>
<feature type="region of interest" description="Disordered" evidence="1">
    <location>
        <begin position="1493"/>
        <end position="1526"/>
    </location>
</feature>
<feature type="compositionally biased region" description="Polar residues" evidence="1">
    <location>
        <begin position="916"/>
        <end position="929"/>
    </location>
</feature>
<dbReference type="EMBL" id="JAPCXB010000070">
    <property type="protein sequence ID" value="KAJ1610451.1"/>
    <property type="molecule type" value="Genomic_DNA"/>
</dbReference>
<feature type="compositionally biased region" description="Polar residues" evidence="1">
    <location>
        <begin position="2628"/>
        <end position="2640"/>
    </location>
</feature>
<feature type="compositionally biased region" description="Low complexity" evidence="1">
    <location>
        <begin position="2185"/>
        <end position="2196"/>
    </location>
</feature>
<feature type="compositionally biased region" description="Polar residues" evidence="1">
    <location>
        <begin position="1777"/>
        <end position="1796"/>
    </location>
</feature>
<feature type="compositionally biased region" description="Polar residues" evidence="1">
    <location>
        <begin position="875"/>
        <end position="885"/>
    </location>
</feature>
<feature type="compositionally biased region" description="Polar residues" evidence="1">
    <location>
        <begin position="2033"/>
        <end position="2047"/>
    </location>
</feature>
<feature type="compositionally biased region" description="Polar residues" evidence="1">
    <location>
        <begin position="727"/>
        <end position="738"/>
    </location>
</feature>
<feature type="compositionally biased region" description="Pro residues" evidence="1">
    <location>
        <begin position="2197"/>
        <end position="2207"/>
    </location>
</feature>
<gene>
    <name evidence="2" type="ORF">OJ252_1913</name>
</gene>
<feature type="compositionally biased region" description="Low complexity" evidence="1">
    <location>
        <begin position="2362"/>
        <end position="2391"/>
    </location>
</feature>
<feature type="compositionally biased region" description="Polar residues" evidence="1">
    <location>
        <begin position="1722"/>
        <end position="1740"/>
    </location>
</feature>
<feature type="compositionally biased region" description="Basic residues" evidence="1">
    <location>
        <begin position="1493"/>
        <end position="1520"/>
    </location>
</feature>
<feature type="compositionally biased region" description="Basic and acidic residues" evidence="1">
    <location>
        <begin position="906"/>
        <end position="915"/>
    </location>
</feature>
<sequence length="2640" mass="293804">MSQFKNNVRGEVVLPLLELSKVKERFKDDNSVQIMNESFNKDNLGSSSSNRSSQFSSNLSIPQEPELNMNKLISINYDDLSINQIKNRMLKKKCFSLVPIIQNIDEDDEIKYSNSLMSIDDYFKERMRHNFELSGAKQKVNLEEKGGCSPKISSNNKKGNSPKKLMNVVKSKLQSLIRSHDEDEQELTFKSSINKSESNSGRNLQKSNDKIPDLNDSNSSSDSMKLEKCGTKLLSANDSSNNKPVFSKKVTLNKVTMLKSKILNSRELERDDKLEKNDMIQNDCLNFGSKSSSKVSIVTEENNKCQLIKMESKNSNKVAAIEQESNPITVEKNEQSIQKVNTSEKCDTGTKNVLENKNSSLEILKKDIPRKISPDPKLSGNMKKLMDELKERHGNLNEESLNDHELKSEPNRDEETIVHCLVEENKEILSKGIDEKHLHTPELKDHYKLDESRKSDVNKDMITNKEHSEDSKGDELNKNNTLCQDKTNLNGHDNNFEECPNEKNKEVHGIETVVNKINASEDHNIEERSEQIQDEKIINSNHSEDVSGEHNEEERKDLVNAKLSDSKECVYTGVLCPTDTNKLGKTLNTDAIVCTNTLLQEKLVDDQIIKNKVPQEELKNENQIKPVNSTMEKDLTIKMEPIDKTNIESNLGESSDDHYSNINSKFGSESKTCEIKLKDELRDKLDERENLKKVTQEDEPTLDDKNNIGPPNEELSILKQDDKHKSATNSDSLCSQSHEMMINKVEPKKDLEQNKNLKSNRLLCLKKAENNKPVECTKSSNTNINTKINKQSPIIHLKENIQSEIKASTDKTTVKEQNKDSIGIPVLCSTNINRLEGDRNPELDSTLKVQKNAQFIEFEKQKNCDKTNKLVTESTKISEENSNNDHQIKLSKKDFSLSNKQPPTTKLKEESKKTNNCELKSSSADSPQNKKSFIINSKCNSNIKTNSLNIIDKLSVNNHSEKNNQLPFQKPVGKVSKELKDTDVPKTTDSKDVLKGKWCEIIKDKEMSKIFSSRKKSEQPKMSNECKNKKIVNSVKQIELDISISKNNFETNDLSKMDKKEMISGASLKKIITLEDCIPSETINKKNNQVPAENILLGSDSNISFKGDSTKKTLLSSKKREELRNHLAAPVMQYRIYSDTSKFGLNNYLISSETKHDESESSNILFSPFTGILNKICDIFNSHEENNDFDIKTNTCINRANSVEFQLKQFQEKGHFKENNPSLSFGSKKNELSVLVEQNAGADQFLVDRKKNTKKEQISAVQKLLSSDFSCVEQSNDTYRRLSTLNKLKIEGNSSGKAIKRIPRKKIANRNIHTVDLNKSCIRSPRKEGGENSTNKTLKINLMENVLRTEHQFHSVQALNSGKLARQKSIFQESEVGTSTINRYEDFYLKNRARRNYLRLLKNYAGLVDDKNSIAGSGCSCHFCSRHSIGDGRIDPITLHIISEENKLREIRNNSTIDIKHEGQKNGCNFPKHYHKHYHINGNKQLRLEKKHKKSSCRHKSICRSKHRCKHHERDHRSKSKKSELNLTEHHVASEDVQLHQDLNKTNNIYSSNDFAQLKGQIELILREYGVIDKVQKQDMNPGVQSHNFSIEASEISALKSVLLDTNKLLSQNLRDKKQLKPSISDERLSEMEISKRENVAFQGKQYIDDAKEKTNWTKQIEIMKLPTNNLERAIMHRNMMQMKLDLDCIRKDESNKIMNNKTMRRLSKNGQRIAKGRRSVPNISKINDGSENQNLNSQGSFKTVKKTILKSSKQQSDTNNQNSSWFSGWFGYSTPNEVSETTNPTKNNSVGSQLDSGKELGLSNQFPAKGSAPKNNSSPKAKHANFPPPPVQNEYAENKFGSRGYINSSKSDARATKATSNENESLDLNDFIDYSDSEVSTKNNQEENKSNENCTSKAELVDEIDSQTKEQESSFWGWFGYSSQAEKPVAKAKTVKSAQKNINKNNQQKLKRKSSKKLPQENVNVDKDNSGSQNASSLPPPQETSWFSSWFGGSTQSPPPPPPTPATKSKGKPKQKWSPPPPLEPTENSPSVQTPEQTNYYQEAQQPSPPPPTPAPVGETSWFSSWFGGATETTEKNNLQDENKKEQAKPTGKSSAKSKHSRINNEDKAGQAPTDRLPSIKVSPAPNSNPPAEGTSWFSGWFGGSETTPAPPPTPVVIQSPEQTNIPVLVSQEVPIPSPPPPQEESSWFSSWFTPTPDPSPKPTPKSSPKKPNPKSSDGRGNTKLKEGRNDQTNSAPVIEKTSEPMKASMNESVMAPNSVPQTPVAEEPSWFSGWFGGTETTPAPPPTPTVVTGTDSGILPKSNQAIAPGSSNQPEPIVEESSWFSGWFGGSETTPAPPPTPTVTAKTEPGQIPKIASKNAPAPAQTNAPAPVAGESSWFSGWFGGSETTPAPPPTPTVTAKKEPRQIPTSDPKKAPAPSPSPVPVPAPAAEESSWFSGWFGGSETTPAPPPTPTVSTKAEPGQIPESDSKRAPAPAQTNAPAPVAEESSWFSGWFGGSEATPAPPPTPIVTAKTEPRQIPTSDPKNALAPAAPPIPTNTPAPVADESSWLSGWFGGSEATPAPPPTPTAAENTVQNNNTATNTLQVPSPSTVTKPTQPTEESSWFGGWLGGSSEATPPVPPPSPSGAQESSWFSGFGW</sequence>
<feature type="compositionally biased region" description="Low complexity" evidence="1">
    <location>
        <begin position="2474"/>
        <end position="2503"/>
    </location>
</feature>
<feature type="region of interest" description="Disordered" evidence="1">
    <location>
        <begin position="875"/>
        <end position="929"/>
    </location>
</feature>
<feature type="compositionally biased region" description="Pro residues" evidence="1">
    <location>
        <begin position="2417"/>
        <end position="2429"/>
    </location>
</feature>
<feature type="region of interest" description="Disordered" evidence="1">
    <location>
        <begin position="179"/>
        <end position="226"/>
    </location>
</feature>
<feature type="compositionally biased region" description="Low complexity" evidence="1">
    <location>
        <begin position="2321"/>
        <end position="2336"/>
    </location>
</feature>
<feature type="compositionally biased region" description="Polar residues" evidence="1">
    <location>
        <begin position="2303"/>
        <end position="2316"/>
    </location>
</feature>
<feature type="compositionally biased region" description="Polar residues" evidence="1">
    <location>
        <begin position="1971"/>
        <end position="1989"/>
    </location>
</feature>
<feature type="compositionally biased region" description="Low complexity" evidence="1">
    <location>
        <begin position="1937"/>
        <end position="1949"/>
    </location>
</feature>
<feature type="compositionally biased region" description="Low complexity" evidence="1">
    <location>
        <begin position="2570"/>
        <end position="2585"/>
    </location>
</feature>
<feature type="region of interest" description="Disordered" evidence="1">
    <location>
        <begin position="689"/>
        <end position="738"/>
    </location>
</feature>
<feature type="compositionally biased region" description="Low complexity" evidence="1">
    <location>
        <begin position="46"/>
        <end position="60"/>
    </location>
</feature>
<dbReference type="Proteomes" id="UP001071777">
    <property type="component" value="Unassembled WGS sequence"/>
</dbReference>
<feature type="region of interest" description="Disordered" evidence="1">
    <location>
        <begin position="444"/>
        <end position="480"/>
    </location>
</feature>
<feature type="region of interest" description="Disordered" evidence="1">
    <location>
        <begin position="142"/>
        <end position="164"/>
    </location>
</feature>
<reference evidence="2" key="1">
    <citation type="submission" date="2022-10" db="EMBL/GenBank/DDBJ databases">
        <title>Adaptive evolution leads to modifications in subtelomeric GC content in a zoonotic Cryptosporidium species.</title>
        <authorList>
            <person name="Li J."/>
            <person name="Feng Y."/>
            <person name="Xiao L."/>
        </authorList>
    </citation>
    <scope>NUCLEOTIDE SEQUENCE</scope>
    <source>
        <strain evidence="2">25894</strain>
    </source>
</reference>
<feature type="compositionally biased region" description="Low complexity" evidence="1">
    <location>
        <begin position="2134"/>
        <end position="2149"/>
    </location>
</feature>
<name>A0ABQ8P934_9CRYT</name>
<feature type="region of interest" description="Disordered" evidence="1">
    <location>
        <begin position="393"/>
        <end position="412"/>
    </location>
</feature>
<evidence type="ECO:0000313" key="3">
    <source>
        <dbReference type="Proteomes" id="UP001071777"/>
    </source>
</evidence>
<feature type="compositionally biased region" description="Low complexity" evidence="1">
    <location>
        <begin position="2430"/>
        <end position="2448"/>
    </location>
</feature>
<feature type="compositionally biased region" description="Basic and acidic residues" evidence="1">
    <location>
        <begin position="444"/>
        <end position="477"/>
    </location>
</feature>
<proteinExistence type="predicted"/>